<feature type="domain" description="AAA+ ATPase" evidence="1">
    <location>
        <begin position="68"/>
        <end position="223"/>
    </location>
</feature>
<dbReference type="InterPro" id="IPR041664">
    <property type="entry name" value="AAA_16"/>
</dbReference>
<name>A0ABV5Z076_9ACTN</name>
<comment type="caution">
    <text evidence="2">The sequence shown here is derived from an EMBL/GenBank/DDBJ whole genome shotgun (WGS) entry which is preliminary data.</text>
</comment>
<dbReference type="EMBL" id="JBHLZP010001311">
    <property type="protein sequence ID" value="MFB9840714.1"/>
    <property type="molecule type" value="Genomic_DNA"/>
</dbReference>
<dbReference type="SMART" id="SM00382">
    <property type="entry name" value="AAA"/>
    <property type="match status" value="1"/>
</dbReference>
<protein>
    <submittedName>
        <fullName evidence="2">AAA family ATPase</fullName>
    </submittedName>
</protein>
<evidence type="ECO:0000313" key="2">
    <source>
        <dbReference type="EMBL" id="MFB9840714.1"/>
    </source>
</evidence>
<accession>A0ABV5Z076</accession>
<proteinExistence type="predicted"/>
<dbReference type="RefSeq" id="WP_378213928.1">
    <property type="nucleotide sequence ID" value="NZ_JBHLZP010001311.1"/>
</dbReference>
<feature type="non-terminal residue" evidence="2">
    <location>
        <position position="1"/>
    </location>
</feature>
<evidence type="ECO:0000313" key="3">
    <source>
        <dbReference type="Proteomes" id="UP001589627"/>
    </source>
</evidence>
<organism evidence="2 3">
    <name type="scientific">Actinoallomurus acaciae</name>
    <dbReference type="NCBI Taxonomy" id="502577"/>
    <lineage>
        <taxon>Bacteria</taxon>
        <taxon>Bacillati</taxon>
        <taxon>Actinomycetota</taxon>
        <taxon>Actinomycetes</taxon>
        <taxon>Streptosporangiales</taxon>
        <taxon>Thermomonosporaceae</taxon>
        <taxon>Actinoallomurus</taxon>
    </lineage>
</organism>
<dbReference type="PANTHER" id="PTHR47691">
    <property type="entry name" value="REGULATOR-RELATED"/>
    <property type="match status" value="1"/>
</dbReference>
<evidence type="ECO:0000259" key="1">
    <source>
        <dbReference type="SMART" id="SM00382"/>
    </source>
</evidence>
<dbReference type="PANTHER" id="PTHR47691:SF3">
    <property type="entry name" value="HTH-TYPE TRANSCRIPTIONAL REGULATOR RV0890C-RELATED"/>
    <property type="match status" value="1"/>
</dbReference>
<dbReference type="Pfam" id="PF13191">
    <property type="entry name" value="AAA_16"/>
    <property type="match status" value="1"/>
</dbReference>
<dbReference type="Gene3D" id="3.40.50.300">
    <property type="entry name" value="P-loop containing nucleotide triphosphate hydrolases"/>
    <property type="match status" value="1"/>
</dbReference>
<dbReference type="InterPro" id="IPR003593">
    <property type="entry name" value="AAA+_ATPase"/>
</dbReference>
<gene>
    <name evidence="2" type="ORF">ACFFNX_52220</name>
</gene>
<dbReference type="InterPro" id="IPR027417">
    <property type="entry name" value="P-loop_NTPase"/>
</dbReference>
<dbReference type="SUPFAM" id="SSF52540">
    <property type="entry name" value="P-loop containing nucleoside triphosphate hydrolases"/>
    <property type="match status" value="1"/>
</dbReference>
<feature type="non-terminal residue" evidence="2">
    <location>
        <position position="227"/>
    </location>
</feature>
<reference evidence="2 3" key="1">
    <citation type="submission" date="2024-09" db="EMBL/GenBank/DDBJ databases">
        <authorList>
            <person name="Sun Q."/>
            <person name="Mori K."/>
        </authorList>
    </citation>
    <scope>NUCLEOTIDE SEQUENCE [LARGE SCALE GENOMIC DNA]</scope>
    <source>
        <strain evidence="2 3">TBRC 0563</strain>
    </source>
</reference>
<sequence length="227" mass="23825">LVDELGTEPGPRLRLLHEAILRGVGPAAEDTGAFPLCQLPAGAPDFTGREDEARELAAILNDASPAAPPPVVVVTGAPGVGKSAFALHVCHALRRSFPGGQLYFDLSGLSGTGGQPRDPGDVLVEVLRTLGFTGAAVPRTLSERAALFRSCLADRRVLVLVDGATDAAQVRPLLPATPGSATVVTSRWQLADLSGARHIELDVFRPGEAVELLARIAGRERVRREPD</sequence>
<keyword evidence="3" id="KW-1185">Reference proteome</keyword>
<dbReference type="Proteomes" id="UP001589627">
    <property type="component" value="Unassembled WGS sequence"/>
</dbReference>